<dbReference type="EMBL" id="JARBHB010000001">
    <property type="protein sequence ID" value="KAJ8897692.1"/>
    <property type="molecule type" value="Genomic_DNA"/>
</dbReference>
<sequence length="546" mass="60257">MKDGRKKFNLVLRCVGANAYRLFTVNDNEERNRRFKNIGPTLVWPPLLCGCNAAWTLRQIRPRIFREWRNCGGCYRSWQGFSHDAPSVPVALHFIAPFHVTLLSTSDANVSSLKDAVICVELTPSPYADSMLDYNLQTLNQETSAIATTRRERPVAETPSTGEPATREDRRNGCVRSPIAGLPETAFKTMIKTLKVTGRVPPCVEFRGCRTDAGLRRTAQRCPGVLHSGRRHYGERRHLPYSNGRYQRRILQSACFLVDSEGLAYQHLARHAPSLLFAVSLGGRGGVVARLLASQLGEPGSIPAEVAPGSSRAGIVPDDAGWQVFSGISSFLRSCNPELLHILTSIHPRWLSSPRRQGPVESLRSLTVSFYRWKRRVEMSSNVLSQSSDDSIFGRASLLSLGVGENCPGNVSSNSRTLAFIGYSTYEPILSAQEFSGACQTYLSSSITEISKTHSNLRFSLSLNNNADLTVAAEEERVVHSSCTLGIIVFILNRSLCLRHATVSQVQPSLLLAFQLPSVHQSTARAEQSIIRLVRGDHTSSAIHML</sequence>
<evidence type="ECO:0000256" key="1">
    <source>
        <dbReference type="SAM" id="MobiDB-lite"/>
    </source>
</evidence>
<evidence type="ECO:0000313" key="3">
    <source>
        <dbReference type="Proteomes" id="UP001159363"/>
    </source>
</evidence>
<gene>
    <name evidence="2" type="ORF">PR048_003042</name>
</gene>
<evidence type="ECO:0000313" key="2">
    <source>
        <dbReference type="EMBL" id="KAJ8897692.1"/>
    </source>
</evidence>
<name>A0ABQ9IM02_9NEOP</name>
<reference evidence="2 3" key="1">
    <citation type="submission" date="2023-02" db="EMBL/GenBank/DDBJ databases">
        <title>LHISI_Scaffold_Assembly.</title>
        <authorList>
            <person name="Stuart O.P."/>
            <person name="Cleave R."/>
            <person name="Magrath M.J.L."/>
            <person name="Mikheyev A.S."/>
        </authorList>
    </citation>
    <scope>NUCLEOTIDE SEQUENCE [LARGE SCALE GENOMIC DNA]</scope>
    <source>
        <strain evidence="2">Daus_M_001</strain>
        <tissue evidence="2">Leg muscle</tissue>
    </source>
</reference>
<proteinExistence type="predicted"/>
<comment type="caution">
    <text evidence="2">The sequence shown here is derived from an EMBL/GenBank/DDBJ whole genome shotgun (WGS) entry which is preliminary data.</text>
</comment>
<organism evidence="2 3">
    <name type="scientific">Dryococelus australis</name>
    <dbReference type="NCBI Taxonomy" id="614101"/>
    <lineage>
        <taxon>Eukaryota</taxon>
        <taxon>Metazoa</taxon>
        <taxon>Ecdysozoa</taxon>
        <taxon>Arthropoda</taxon>
        <taxon>Hexapoda</taxon>
        <taxon>Insecta</taxon>
        <taxon>Pterygota</taxon>
        <taxon>Neoptera</taxon>
        <taxon>Polyneoptera</taxon>
        <taxon>Phasmatodea</taxon>
        <taxon>Verophasmatodea</taxon>
        <taxon>Anareolatae</taxon>
        <taxon>Phasmatidae</taxon>
        <taxon>Eurycanthinae</taxon>
        <taxon>Dryococelus</taxon>
    </lineage>
</organism>
<keyword evidence="3" id="KW-1185">Reference proteome</keyword>
<accession>A0ABQ9IM02</accession>
<protein>
    <submittedName>
        <fullName evidence="2">Uncharacterized protein</fullName>
    </submittedName>
</protein>
<dbReference type="Proteomes" id="UP001159363">
    <property type="component" value="Chromosome 1"/>
</dbReference>
<feature type="region of interest" description="Disordered" evidence="1">
    <location>
        <begin position="145"/>
        <end position="175"/>
    </location>
</feature>